<dbReference type="InterPro" id="IPR051842">
    <property type="entry name" value="uS12_prolyl_hydroxylase"/>
</dbReference>
<dbReference type="SUPFAM" id="SSF51197">
    <property type="entry name" value="Clavaminate synthase-like"/>
    <property type="match status" value="1"/>
</dbReference>
<dbReference type="RefSeq" id="WP_190461370.1">
    <property type="nucleotide sequence ID" value="NZ_JACJPW010000002.1"/>
</dbReference>
<protein>
    <submittedName>
        <fullName evidence="2">2OG-Fe(II) oxygenase</fullName>
    </submittedName>
</protein>
<dbReference type="InterPro" id="IPR044862">
    <property type="entry name" value="Pro_4_hyd_alph_FE2OG_OXY"/>
</dbReference>
<proteinExistence type="predicted"/>
<dbReference type="GO" id="GO:0005737">
    <property type="term" value="C:cytoplasm"/>
    <property type="evidence" value="ECO:0007669"/>
    <property type="project" value="TreeGrafter"/>
</dbReference>
<dbReference type="PANTHER" id="PTHR12117:SF0">
    <property type="entry name" value="PROLYL 3-HYDROXYLASE OGFOD1"/>
    <property type="match status" value="1"/>
</dbReference>
<comment type="caution">
    <text evidence="2">The sequence shown here is derived from an EMBL/GenBank/DDBJ whole genome shotgun (WGS) entry which is preliminary data.</text>
</comment>
<reference evidence="2" key="2">
    <citation type="submission" date="2020-08" db="EMBL/GenBank/DDBJ databases">
        <authorList>
            <person name="Chen M."/>
            <person name="Teng W."/>
            <person name="Zhao L."/>
            <person name="Hu C."/>
            <person name="Zhou Y."/>
            <person name="Han B."/>
            <person name="Song L."/>
            <person name="Shu W."/>
        </authorList>
    </citation>
    <scope>NUCLEOTIDE SEQUENCE</scope>
    <source>
        <strain evidence="2">FACHB-1375</strain>
    </source>
</reference>
<name>A0A926VAI9_9CYAN</name>
<dbReference type="PANTHER" id="PTHR12117">
    <property type="entry name" value="HISTONE ACETYLTRANSFERASE COMPLEX"/>
    <property type="match status" value="1"/>
</dbReference>
<accession>A0A926VAI9</accession>
<reference evidence="2" key="1">
    <citation type="journal article" date="2015" name="ISME J.">
        <title>Draft Genome Sequence of Streptomyces incarnatus NRRL8089, which Produces the Nucleoside Antibiotic Sinefungin.</title>
        <authorList>
            <person name="Oshima K."/>
            <person name="Hattori M."/>
            <person name="Shimizu H."/>
            <person name="Fukuda K."/>
            <person name="Nemoto M."/>
            <person name="Inagaki K."/>
            <person name="Tamura T."/>
        </authorList>
    </citation>
    <scope>NUCLEOTIDE SEQUENCE</scope>
    <source>
        <strain evidence="2">FACHB-1375</strain>
    </source>
</reference>
<dbReference type="GO" id="GO:0006449">
    <property type="term" value="P:regulation of translational termination"/>
    <property type="evidence" value="ECO:0007669"/>
    <property type="project" value="TreeGrafter"/>
</dbReference>
<feature type="domain" description="Prolyl 4-hydroxylase alpha subunit Fe(2+) 2OG dioxygenase" evidence="1">
    <location>
        <begin position="115"/>
        <end position="207"/>
    </location>
</feature>
<gene>
    <name evidence="2" type="ORF">H6G03_01560</name>
</gene>
<dbReference type="Pfam" id="PF13640">
    <property type="entry name" value="2OG-FeII_Oxy_3"/>
    <property type="match status" value="1"/>
</dbReference>
<evidence type="ECO:0000259" key="1">
    <source>
        <dbReference type="Pfam" id="PF13640"/>
    </source>
</evidence>
<sequence length="268" mass="30850">MINYNSIESQIDNLAKSFAESKPVRHLIIDNFLPEEIATQAFNVFPTIAEMDVLKDFRQDKAQDPAINKFNPIFSEIVFQHLHSQRLIDLLSRISGIPNLLSDSQLYAAGLAQGANGSFLNVHLDNSSHPVNPWYRRLNLLLYLNKNWTEEKGGHLELWSPDMSESVAILPSFNRMVIFATDKQSWHGYRRVNTPDGDSRKSINLYFFTEESPDGTDYYHVTSFRARKSEMLNKMLYPVDNLVRSFARALRPQKDAHAVLYDRKGKKD</sequence>
<dbReference type="AlphaFoldDB" id="A0A926VAI9"/>
<keyword evidence="3" id="KW-1185">Reference proteome</keyword>
<dbReference type="GO" id="GO:0031543">
    <property type="term" value="F:peptidyl-proline dioxygenase activity"/>
    <property type="evidence" value="ECO:0007669"/>
    <property type="project" value="TreeGrafter"/>
</dbReference>
<evidence type="ECO:0000313" key="2">
    <source>
        <dbReference type="EMBL" id="MBD2179808.1"/>
    </source>
</evidence>
<dbReference type="EMBL" id="JACJPW010000002">
    <property type="protein sequence ID" value="MBD2179808.1"/>
    <property type="molecule type" value="Genomic_DNA"/>
</dbReference>
<organism evidence="2 3">
    <name type="scientific">Aerosakkonema funiforme FACHB-1375</name>
    <dbReference type="NCBI Taxonomy" id="2949571"/>
    <lineage>
        <taxon>Bacteria</taxon>
        <taxon>Bacillati</taxon>
        <taxon>Cyanobacteriota</taxon>
        <taxon>Cyanophyceae</taxon>
        <taxon>Oscillatoriophycideae</taxon>
        <taxon>Aerosakkonematales</taxon>
        <taxon>Aerosakkonemataceae</taxon>
        <taxon>Aerosakkonema</taxon>
    </lineage>
</organism>
<evidence type="ECO:0000313" key="3">
    <source>
        <dbReference type="Proteomes" id="UP000641646"/>
    </source>
</evidence>
<dbReference type="Proteomes" id="UP000641646">
    <property type="component" value="Unassembled WGS sequence"/>
</dbReference>
<dbReference type="Gene3D" id="2.60.120.620">
    <property type="entry name" value="q2cbj1_9rhob like domain"/>
    <property type="match status" value="1"/>
</dbReference>